<dbReference type="PANTHER" id="PTHR30239">
    <property type="entry name" value="ACETOLACTATE SYNTHASE SMALL SUBUNIT"/>
    <property type="match status" value="1"/>
</dbReference>
<dbReference type="EMBL" id="PYZL01000068">
    <property type="protein sequence ID" value="PTE71736.1"/>
    <property type="molecule type" value="Genomic_DNA"/>
</dbReference>
<dbReference type="GO" id="GO:0005829">
    <property type="term" value="C:cytosol"/>
    <property type="evidence" value="ECO:0007669"/>
    <property type="project" value="TreeGrafter"/>
</dbReference>
<comment type="caution">
    <text evidence="6">The sequence shown here is derived from an EMBL/GenBank/DDBJ whole genome shotgun (WGS) entry which is preliminary data.</text>
</comment>
<dbReference type="PROSITE" id="PS51671">
    <property type="entry name" value="ACT"/>
    <property type="match status" value="1"/>
</dbReference>
<dbReference type="InterPro" id="IPR045865">
    <property type="entry name" value="ACT-like_dom_sf"/>
</dbReference>
<dbReference type="Proteomes" id="UP000242088">
    <property type="component" value="Unassembled WGS sequence"/>
</dbReference>
<dbReference type="RefSeq" id="WP_103165895.1">
    <property type="nucleotide sequence ID" value="NZ_CP130489.1"/>
</dbReference>
<evidence type="ECO:0000313" key="9">
    <source>
        <dbReference type="Proteomes" id="UP000242547"/>
    </source>
</evidence>
<reference evidence="8 9" key="1">
    <citation type="journal article" date="2016" name="Front. Microbiol.">
        <title>Comprehensive Phylogenetic Analysis of Bovine Non-aureus Staphylococci Species Based on Whole-Genome Sequencing.</title>
        <authorList>
            <person name="Naushad S."/>
            <person name="Barkema H.W."/>
            <person name="Luby C."/>
            <person name="Condas L.A."/>
            <person name="Nobrega D.B."/>
            <person name="Carson D.A."/>
            <person name="De Buck J."/>
        </authorList>
    </citation>
    <scope>NUCLEOTIDE SEQUENCE [LARGE SCALE GENOMIC DNA]</scope>
    <source>
        <strain evidence="7 8">SNUC 1409</strain>
        <strain evidence="6 9">SNUC 761</strain>
    </source>
</reference>
<evidence type="ECO:0000313" key="6">
    <source>
        <dbReference type="EMBL" id="PTE71736.1"/>
    </source>
</evidence>
<dbReference type="NCBIfam" id="NF010078">
    <property type="entry name" value="PRK13562.1"/>
    <property type="match status" value="1"/>
</dbReference>
<comment type="subunit">
    <text evidence="1">Dimer of large and small chains.</text>
</comment>
<dbReference type="GO" id="GO:1990610">
    <property type="term" value="F:acetolactate synthase regulator activity"/>
    <property type="evidence" value="ECO:0007669"/>
    <property type="project" value="InterPro"/>
</dbReference>
<evidence type="ECO:0000256" key="1">
    <source>
        <dbReference type="ARBA" id="ARBA00011744"/>
    </source>
</evidence>
<keyword evidence="8" id="KW-1185">Reference proteome</keyword>
<dbReference type="OrthoDB" id="9787365at2"/>
<evidence type="ECO:0000313" key="7">
    <source>
        <dbReference type="EMBL" id="PTF13909.1"/>
    </source>
</evidence>
<dbReference type="GO" id="GO:0003984">
    <property type="term" value="F:acetolactate synthase activity"/>
    <property type="evidence" value="ECO:0007669"/>
    <property type="project" value="UniProtKB-EC"/>
</dbReference>
<feature type="domain" description="ACT" evidence="5">
    <location>
        <begin position="4"/>
        <end position="79"/>
    </location>
</feature>
<dbReference type="Pfam" id="PF22629">
    <property type="entry name" value="ACT_AHAS_ss"/>
    <property type="match status" value="1"/>
</dbReference>
<gene>
    <name evidence="6" type="ORF">BUY44_09090</name>
    <name evidence="7" type="ORF">BUY47_07535</name>
</gene>
<dbReference type="EC" id="2.2.1.6" evidence="2"/>
<dbReference type="SUPFAM" id="SSF55021">
    <property type="entry name" value="ACT-like"/>
    <property type="match status" value="1"/>
</dbReference>
<dbReference type="PANTHER" id="PTHR30239:SF0">
    <property type="entry name" value="ACETOLACTATE SYNTHASE SMALL SUBUNIT 1, CHLOROPLASTIC"/>
    <property type="match status" value="1"/>
</dbReference>
<evidence type="ECO:0000259" key="5">
    <source>
        <dbReference type="PROSITE" id="PS51671"/>
    </source>
</evidence>
<dbReference type="Proteomes" id="UP000242547">
    <property type="component" value="Unassembled WGS sequence"/>
</dbReference>
<dbReference type="Gene3D" id="3.30.70.260">
    <property type="match status" value="1"/>
</dbReference>
<organism evidence="6 9">
    <name type="scientific">Staphylococcus devriesei</name>
    <dbReference type="NCBI Taxonomy" id="586733"/>
    <lineage>
        <taxon>Bacteria</taxon>
        <taxon>Bacillati</taxon>
        <taxon>Bacillota</taxon>
        <taxon>Bacilli</taxon>
        <taxon>Bacillales</taxon>
        <taxon>Staphylococcaceae</taxon>
        <taxon>Staphylococcus</taxon>
    </lineage>
</organism>
<evidence type="ECO:0000256" key="4">
    <source>
        <dbReference type="ARBA" id="ARBA00048670"/>
    </source>
</evidence>
<dbReference type="InterPro" id="IPR054480">
    <property type="entry name" value="AHAS_small-like_ACT"/>
</dbReference>
<dbReference type="GeneID" id="48887489"/>
<dbReference type="EMBL" id="PYZI01000007">
    <property type="protein sequence ID" value="PTF13909.1"/>
    <property type="molecule type" value="Genomic_DNA"/>
</dbReference>
<dbReference type="InterPro" id="IPR004789">
    <property type="entry name" value="Acetalactate_synth_ssu"/>
</dbReference>
<evidence type="ECO:0000313" key="8">
    <source>
        <dbReference type="Proteomes" id="UP000242088"/>
    </source>
</evidence>
<protein>
    <recommendedName>
        <fullName evidence="2">acetolactate synthase</fullName>
        <ecNumber evidence="2">2.2.1.6</ecNumber>
    </recommendedName>
    <alternativeName>
        <fullName evidence="3">Acetohydroxy-acid synthase small subunit</fullName>
    </alternativeName>
</protein>
<dbReference type="GO" id="GO:0009099">
    <property type="term" value="P:L-valine biosynthetic process"/>
    <property type="evidence" value="ECO:0007669"/>
    <property type="project" value="TreeGrafter"/>
</dbReference>
<dbReference type="AlphaFoldDB" id="A0A2K4DS61"/>
<comment type="catalytic activity">
    <reaction evidence="4">
        <text>2 pyruvate + H(+) = (2S)-2-acetolactate + CO2</text>
        <dbReference type="Rhea" id="RHEA:25249"/>
        <dbReference type="ChEBI" id="CHEBI:15361"/>
        <dbReference type="ChEBI" id="CHEBI:15378"/>
        <dbReference type="ChEBI" id="CHEBI:16526"/>
        <dbReference type="ChEBI" id="CHEBI:58476"/>
        <dbReference type="EC" id="2.2.1.6"/>
    </reaction>
</comment>
<name>A0A2K4DS61_9STAP</name>
<reference evidence="7" key="3">
    <citation type="submission" date="2018-03" db="EMBL/GenBank/DDBJ databases">
        <authorList>
            <person name="Naushad S."/>
        </authorList>
    </citation>
    <scope>NUCLEOTIDE SEQUENCE</scope>
    <source>
        <strain evidence="7">SNUC 1409</strain>
    </source>
</reference>
<proteinExistence type="predicted"/>
<accession>A0A2K4DS61</accession>
<evidence type="ECO:0000256" key="3">
    <source>
        <dbReference type="ARBA" id="ARBA00031510"/>
    </source>
</evidence>
<dbReference type="InterPro" id="IPR002912">
    <property type="entry name" value="ACT_dom"/>
</dbReference>
<evidence type="ECO:0000256" key="2">
    <source>
        <dbReference type="ARBA" id="ARBA00013145"/>
    </source>
</evidence>
<reference evidence="6" key="2">
    <citation type="submission" date="2018-03" db="EMBL/GenBank/DDBJ databases">
        <authorList>
            <person name="Keele B.F."/>
        </authorList>
    </citation>
    <scope>NUCLEOTIDE SEQUENCE</scope>
    <source>
        <strain evidence="6">SNUC 761</strain>
    </source>
</reference>
<sequence length="82" mass="9439">MKRTLHLKVTDQVSTLNRITSAFVRLQYNINELTVKPAKEEGFSDMFIVANIKDEKILKVLIAKLKKQVNVLEIKDITPEEV</sequence>
<dbReference type="GO" id="GO:0009097">
    <property type="term" value="P:isoleucine biosynthetic process"/>
    <property type="evidence" value="ECO:0007669"/>
    <property type="project" value="TreeGrafter"/>
</dbReference>